<dbReference type="InterPro" id="IPR008276">
    <property type="entry name" value="C_nuclsd_transpt"/>
</dbReference>
<feature type="domain" description="Concentrative nucleoside transporter C-terminal" evidence="9">
    <location>
        <begin position="390"/>
        <end position="600"/>
    </location>
</feature>
<dbReference type="AlphaFoldDB" id="A0A9W2YK79"/>
<accession>A0A9W2YK79</accession>
<feature type="transmembrane region" description="Helical" evidence="7">
    <location>
        <begin position="118"/>
        <end position="140"/>
    </location>
</feature>
<evidence type="ECO:0000313" key="11">
    <source>
        <dbReference type="Proteomes" id="UP001165740"/>
    </source>
</evidence>
<proteinExistence type="inferred from homology"/>
<evidence type="ECO:0000256" key="2">
    <source>
        <dbReference type="ARBA" id="ARBA00009033"/>
    </source>
</evidence>
<evidence type="ECO:0000256" key="5">
    <source>
        <dbReference type="ARBA" id="ARBA00022989"/>
    </source>
</evidence>
<feature type="transmembrane region" description="Helical" evidence="7">
    <location>
        <begin position="545"/>
        <end position="568"/>
    </location>
</feature>
<feature type="transmembrane region" description="Helical" evidence="7">
    <location>
        <begin position="361"/>
        <end position="384"/>
    </location>
</feature>
<evidence type="ECO:0000259" key="9">
    <source>
        <dbReference type="Pfam" id="PF07662"/>
    </source>
</evidence>
<feature type="transmembrane region" description="Helical" evidence="7">
    <location>
        <begin position="230"/>
        <end position="251"/>
    </location>
</feature>
<dbReference type="OrthoDB" id="6075923at2759"/>
<feature type="transmembrane region" description="Helical" evidence="7">
    <location>
        <begin position="257"/>
        <end position="276"/>
    </location>
</feature>
<organism evidence="11 12">
    <name type="scientific">Biomphalaria glabrata</name>
    <name type="common">Bloodfluke planorb</name>
    <name type="synonym">Freshwater snail</name>
    <dbReference type="NCBI Taxonomy" id="6526"/>
    <lineage>
        <taxon>Eukaryota</taxon>
        <taxon>Metazoa</taxon>
        <taxon>Spiralia</taxon>
        <taxon>Lophotrochozoa</taxon>
        <taxon>Mollusca</taxon>
        <taxon>Gastropoda</taxon>
        <taxon>Heterobranchia</taxon>
        <taxon>Euthyneura</taxon>
        <taxon>Panpulmonata</taxon>
        <taxon>Hygrophila</taxon>
        <taxon>Lymnaeoidea</taxon>
        <taxon>Planorbidae</taxon>
        <taxon>Biomphalaria</taxon>
    </lineage>
</organism>
<evidence type="ECO:0000256" key="4">
    <source>
        <dbReference type="ARBA" id="ARBA00022692"/>
    </source>
</evidence>
<feature type="transmembrane region" description="Helical" evidence="7">
    <location>
        <begin position="92"/>
        <end position="112"/>
    </location>
</feature>
<dbReference type="Pfam" id="PF07662">
    <property type="entry name" value="Nucleos_tra2_C"/>
    <property type="match status" value="1"/>
</dbReference>
<dbReference type="GO" id="GO:0005415">
    <property type="term" value="F:nucleoside:sodium symporter activity"/>
    <property type="evidence" value="ECO:0007669"/>
    <property type="project" value="TreeGrafter"/>
</dbReference>
<feature type="domain" description="Nucleoside transporter/FeoB GTPase Gate" evidence="10">
    <location>
        <begin position="286"/>
        <end position="381"/>
    </location>
</feature>
<dbReference type="PANTHER" id="PTHR10590">
    <property type="entry name" value="SODIUM/NUCLEOSIDE COTRANSPORTER"/>
    <property type="match status" value="1"/>
</dbReference>
<feature type="transmembrane region" description="Helical" evidence="7">
    <location>
        <begin position="580"/>
        <end position="604"/>
    </location>
</feature>
<evidence type="ECO:0000256" key="3">
    <source>
        <dbReference type="ARBA" id="ARBA00022475"/>
    </source>
</evidence>
<evidence type="ECO:0000256" key="1">
    <source>
        <dbReference type="ARBA" id="ARBA00004651"/>
    </source>
</evidence>
<sequence>METPNEETRNGVLPLNYFRHDIILKEQHKPTDIYSGAGIAQTTTLGCTSDLKKTTQETDVSVAVVDIEVPPDVTSRRSPTSWRFKHRETLKLVAVIISILGYFAYFTAALVLNFQQAIPLLVLTLLAVVIVTKRLGLRFWRTFASSESKRKWSRVSDGLRRFSLKLSNLLERRAIQIVCYLLCVGAMLTYVVVKNYSNLENLKPALGLFCIVLFCWCISYDRFKINWRPVIWGLGMQMLLGLFVLRTSVGAEAFRFIGHQFEIFLNYVLAGVTFVFGEKYEDFFFVFKLMPTLIFISSAMSILYHFGAMQWIIDCIAYAMSVTMGTTAAESTSTAACIFLGQPEASLTIRPFLHLMTRSEFFAILTAGFASVTVDVFSIFVTYGMSSTDIITAVLMSAPAGMAISKLICPETEISQTKTLRDINSKSSKRTENVVDAAITGAQDAVSIIASVIAALIAFLSLFAFLNAVVTYLGSLVNIEGLTIDGIIAYPLMPVVYLLGVPWHDCKVIGEVVALKTFVNELVAYQRLSEMVKAGRVITKRSEIVAMYALCGFSNPTSVGVSLGGLSAMAPEKKMVLSKIILMSWLAGCLACFMTAAWAGLLYVEDVSDLLDNSTTTNVY</sequence>
<reference evidence="12 13" key="1">
    <citation type="submission" date="2025-04" db="UniProtKB">
        <authorList>
            <consortium name="RefSeq"/>
        </authorList>
    </citation>
    <scope>IDENTIFICATION</scope>
</reference>
<evidence type="ECO:0000259" key="10">
    <source>
        <dbReference type="Pfam" id="PF07670"/>
    </source>
</evidence>
<dbReference type="Pfam" id="PF01773">
    <property type="entry name" value="Nucleos_tra2_N"/>
    <property type="match status" value="1"/>
</dbReference>
<dbReference type="RefSeq" id="XP_055863069.1">
    <property type="nucleotide sequence ID" value="XM_056007094.1"/>
</dbReference>
<keyword evidence="6 7" id="KW-0472">Membrane</keyword>
<keyword evidence="11" id="KW-1185">Reference proteome</keyword>
<feature type="transmembrane region" description="Helical" evidence="7">
    <location>
        <begin position="174"/>
        <end position="193"/>
    </location>
</feature>
<evidence type="ECO:0000313" key="13">
    <source>
        <dbReference type="RefSeq" id="XP_055863070.1"/>
    </source>
</evidence>
<feature type="transmembrane region" description="Helical" evidence="7">
    <location>
        <begin position="205"/>
        <end position="223"/>
    </location>
</feature>
<feature type="domain" description="Concentrative nucleoside transporter N-terminal" evidence="8">
    <location>
        <begin position="206"/>
        <end position="278"/>
    </location>
</feature>
<dbReference type="InterPro" id="IPR011642">
    <property type="entry name" value="Gate_dom"/>
</dbReference>
<feature type="transmembrane region" description="Helical" evidence="7">
    <location>
        <begin position="448"/>
        <end position="473"/>
    </location>
</feature>
<evidence type="ECO:0000256" key="6">
    <source>
        <dbReference type="ARBA" id="ARBA00023136"/>
    </source>
</evidence>
<keyword evidence="4 7" id="KW-0812">Transmembrane</keyword>
<dbReference type="GeneID" id="106058023"/>
<evidence type="ECO:0000256" key="7">
    <source>
        <dbReference type="SAM" id="Phobius"/>
    </source>
</evidence>
<feature type="transmembrane region" description="Helical" evidence="7">
    <location>
        <begin position="283"/>
        <end position="304"/>
    </location>
</feature>
<comment type="similarity">
    <text evidence="2">Belongs to the concentrative nucleoside transporter (CNT) (TC 2.A.41) family.</text>
</comment>
<protein>
    <submittedName>
        <fullName evidence="12 13">Sodium/nucleoside cotransporter 2-like</fullName>
    </submittedName>
</protein>
<name>A0A9W2YK79_BIOGL</name>
<dbReference type="RefSeq" id="XP_055863070.1">
    <property type="nucleotide sequence ID" value="XM_056007095.1"/>
</dbReference>
<dbReference type="Pfam" id="PF07670">
    <property type="entry name" value="Gate"/>
    <property type="match status" value="1"/>
</dbReference>
<dbReference type="InterPro" id="IPR002668">
    <property type="entry name" value="CNT_N_dom"/>
</dbReference>
<comment type="subcellular location">
    <subcellularLocation>
        <location evidence="1">Cell membrane</location>
        <topology evidence="1">Multi-pass membrane protein</topology>
    </subcellularLocation>
</comment>
<keyword evidence="5 7" id="KW-1133">Transmembrane helix</keyword>
<dbReference type="PANTHER" id="PTHR10590:SF4">
    <property type="entry name" value="SOLUTE CARRIER FAMILY 28 MEMBER 3"/>
    <property type="match status" value="1"/>
</dbReference>
<keyword evidence="3" id="KW-1003">Cell membrane</keyword>
<dbReference type="OMA" id="QNECREN"/>
<dbReference type="InterPro" id="IPR011657">
    <property type="entry name" value="CNT_C_dom"/>
</dbReference>
<evidence type="ECO:0000259" key="8">
    <source>
        <dbReference type="Pfam" id="PF01773"/>
    </source>
</evidence>
<dbReference type="GO" id="GO:0005886">
    <property type="term" value="C:plasma membrane"/>
    <property type="evidence" value="ECO:0007669"/>
    <property type="project" value="UniProtKB-SubCell"/>
</dbReference>
<gene>
    <name evidence="12 13" type="primary">LOC106058023</name>
</gene>
<evidence type="ECO:0000313" key="12">
    <source>
        <dbReference type="RefSeq" id="XP_055863069.1"/>
    </source>
</evidence>
<dbReference type="Proteomes" id="UP001165740">
    <property type="component" value="Chromosome 12"/>
</dbReference>